<dbReference type="Proteomes" id="UP000789525">
    <property type="component" value="Unassembled WGS sequence"/>
</dbReference>
<sequence length="1086" mass="126123">MQAHNEASNPDFGQSPSFPQPPPASTTMPASSISSHTPLSVQQLNHLKLQIIAFKLISRNVAVPPQLQTAIFSPNQAGSLSTQELMSISLPGKIVEASHGHHNAPSHGSHVSSDSSTDNASAQPQTSSTAYNSYTNPLTYLKPVNTYSHSSRQQRMLIPAIMPIGIDPQDIAAERERQLRARIQHRIYEIEKILMDEENDNLSPSERIKKMIELRSLKLWDAQKKLRQEFIRNMSRGTTLATASDRAAFRRMKKQSMRDAKMTDRLEKQQREDRQRRQKQKHLDHLQRICNHGRDMIQWHRTNQTRQLKFGRAVLSYHNQVEKEEQKREERLRKERLRALKNDDEEAYLKLIDKEKDTRIAHLLDQTDSYLESLAQAVVEQQNDDLHLDPAVRGGVELMDENEDEESYTVVNGQKIDYYKVAHRIKEEVEQPTMMEGGTLKDYQARTPSVRKELQQTYIKHIDFQVLLTTYEYIIKDKSILSKIRWVYVIIDEGHRMKNVNSKLSIILTNNYQCRYRLILTGTPLQIFDSVKSFDEWFNTPFANTGGQDKIALNEEESLLIIKRLHKVLRPFLLRRLKKDVESELPDKVERMTAIMSIMEDFLLWRGFKYLRLDGTTKAEDRSILLKKFNSVDSDCFVFLLSTRAGGLGLNLQTADTVIIFDSDWNPHQDLQAQDRAHRIGQTREVRILRLISQKSIEETILARAQYKLDIDGKVIQAGKFDNKSTAEEREAILRLLLEESEEANDVEEEEELDDDELNEILSRNDEELEMFRQMDIERNQREEMDWRRSGGTGKRPERLIEERELPHVYTKEYDAIIRTEDPGVEYGRGQRPRGSVHYDDGLTEEQWVNAIEDQNIDVDELIAKKQAAKKKKIAKKHQKIQAQNQLETSQQSTPHPDELKSDNDSKKKRGRPRKDEMPFFDNAAESSKASKKKGKGKRTADSMDLDDESKKKRKMAKKAPKESPTDTVPPRIRDQMKRIFNELYSSVENLMDDVEGKDWDYYYTIIKKPIAMDIIKRKIKSNSYQTVSQFKDDWHLMFNNARIFNEEGSQVYNDADKMQETFDSKFEELCPGGQLPQLDDDEMEL</sequence>
<dbReference type="EMBL" id="CAJVPT010003913">
    <property type="protein sequence ID" value="CAG8502162.1"/>
    <property type="molecule type" value="Genomic_DNA"/>
</dbReference>
<protein>
    <submittedName>
        <fullName evidence="1">359_t:CDS:1</fullName>
    </submittedName>
</protein>
<evidence type="ECO:0000313" key="1">
    <source>
        <dbReference type="EMBL" id="CAG8502162.1"/>
    </source>
</evidence>
<evidence type="ECO:0000313" key="2">
    <source>
        <dbReference type="Proteomes" id="UP000789525"/>
    </source>
</evidence>
<proteinExistence type="predicted"/>
<organism evidence="1 2">
    <name type="scientific">Acaulospora colombiana</name>
    <dbReference type="NCBI Taxonomy" id="27376"/>
    <lineage>
        <taxon>Eukaryota</taxon>
        <taxon>Fungi</taxon>
        <taxon>Fungi incertae sedis</taxon>
        <taxon>Mucoromycota</taxon>
        <taxon>Glomeromycotina</taxon>
        <taxon>Glomeromycetes</taxon>
        <taxon>Diversisporales</taxon>
        <taxon>Acaulosporaceae</taxon>
        <taxon>Acaulospora</taxon>
    </lineage>
</organism>
<comment type="caution">
    <text evidence="1">The sequence shown here is derived from an EMBL/GenBank/DDBJ whole genome shotgun (WGS) entry which is preliminary data.</text>
</comment>
<reference evidence="1" key="1">
    <citation type="submission" date="2021-06" db="EMBL/GenBank/DDBJ databases">
        <authorList>
            <person name="Kallberg Y."/>
            <person name="Tangrot J."/>
            <person name="Rosling A."/>
        </authorList>
    </citation>
    <scope>NUCLEOTIDE SEQUENCE</scope>
    <source>
        <strain evidence="1">CL356</strain>
    </source>
</reference>
<keyword evidence="2" id="KW-1185">Reference proteome</keyword>
<gene>
    <name evidence="1" type="ORF">ACOLOM_LOCUS2849</name>
</gene>
<name>A0ACA9KZA5_9GLOM</name>
<accession>A0ACA9KZA5</accession>